<keyword evidence="2 3" id="KW-0040">ANK repeat</keyword>
<protein>
    <submittedName>
        <fullName evidence="4">Uncharacterized protein</fullName>
    </submittedName>
</protein>
<keyword evidence="1" id="KW-0677">Repeat</keyword>
<accession>A0AAV2HXS9</accession>
<dbReference type="Pfam" id="PF12796">
    <property type="entry name" value="Ank_2"/>
    <property type="match status" value="1"/>
</dbReference>
<dbReference type="PANTHER" id="PTHR24173:SF74">
    <property type="entry name" value="ANKYRIN REPEAT DOMAIN-CONTAINING PROTEIN 16"/>
    <property type="match status" value="1"/>
</dbReference>
<dbReference type="InterPro" id="IPR036770">
    <property type="entry name" value="Ankyrin_rpt-contain_sf"/>
</dbReference>
<evidence type="ECO:0000256" key="2">
    <source>
        <dbReference type="ARBA" id="ARBA00023043"/>
    </source>
</evidence>
<organism evidence="4 5">
    <name type="scientific">Lymnaea stagnalis</name>
    <name type="common">Great pond snail</name>
    <name type="synonym">Helix stagnalis</name>
    <dbReference type="NCBI Taxonomy" id="6523"/>
    <lineage>
        <taxon>Eukaryota</taxon>
        <taxon>Metazoa</taxon>
        <taxon>Spiralia</taxon>
        <taxon>Lophotrochozoa</taxon>
        <taxon>Mollusca</taxon>
        <taxon>Gastropoda</taxon>
        <taxon>Heterobranchia</taxon>
        <taxon>Euthyneura</taxon>
        <taxon>Panpulmonata</taxon>
        <taxon>Hygrophila</taxon>
        <taxon>Lymnaeoidea</taxon>
        <taxon>Lymnaeidae</taxon>
        <taxon>Lymnaea</taxon>
    </lineage>
</organism>
<gene>
    <name evidence="4" type="ORF">GSLYS_00012821001</name>
</gene>
<dbReference type="EMBL" id="CAXITT010000321">
    <property type="protein sequence ID" value="CAL1539000.1"/>
    <property type="molecule type" value="Genomic_DNA"/>
</dbReference>
<dbReference type="PROSITE" id="PS50297">
    <property type="entry name" value="ANK_REP_REGION"/>
    <property type="match status" value="2"/>
</dbReference>
<sequence>MYRDTHCKLKSVKDMAVINCKVMSVKDMAVLDWKIQSVKDMTVLDCKEKSVKDMAVLDCKVKSVKDMAVLDCKIKSVKDMAVLDCKVKSVKDMAVLDAAIKRGDQETVELLLANGLDVNSEDSNNNTSLLRLISGHTASGDMCSLLIQAGASVNHRNRYGESPLMLAALENNLDSLTFLCKAGADVNLKSSEEDENALSFVFHYFDSEFPVGATFECAEYLLEQGADAAYIRPRVLHKLISHGNLELLQKLISAGMGPANDATDNSMNYFYLQVASPLRSALFWGRPKIARFFLDRLFLTASDIMDHEDFRRLRQRLEPGSECSDLLNEITSQPMSLKNLTFVAVSSAIGSGPQRRDRIRQLRLPPYVKRRLFFLC</sequence>
<keyword evidence="5" id="KW-1185">Reference proteome</keyword>
<evidence type="ECO:0000313" key="4">
    <source>
        <dbReference type="EMBL" id="CAL1539000.1"/>
    </source>
</evidence>
<dbReference type="Proteomes" id="UP001497497">
    <property type="component" value="Unassembled WGS sequence"/>
</dbReference>
<evidence type="ECO:0000313" key="5">
    <source>
        <dbReference type="Proteomes" id="UP001497497"/>
    </source>
</evidence>
<reference evidence="4 5" key="1">
    <citation type="submission" date="2024-04" db="EMBL/GenBank/DDBJ databases">
        <authorList>
            <consortium name="Genoscope - CEA"/>
            <person name="William W."/>
        </authorList>
    </citation>
    <scope>NUCLEOTIDE SEQUENCE [LARGE SCALE GENOMIC DNA]</scope>
</reference>
<proteinExistence type="predicted"/>
<comment type="caution">
    <text evidence="4">The sequence shown here is derived from an EMBL/GenBank/DDBJ whole genome shotgun (WGS) entry which is preliminary data.</text>
</comment>
<feature type="repeat" description="ANK" evidence="3">
    <location>
        <begin position="91"/>
        <end position="123"/>
    </location>
</feature>
<dbReference type="PANTHER" id="PTHR24173">
    <property type="entry name" value="ANKYRIN REPEAT CONTAINING"/>
    <property type="match status" value="1"/>
</dbReference>
<dbReference type="SMART" id="SM00248">
    <property type="entry name" value="ANK"/>
    <property type="match status" value="5"/>
</dbReference>
<dbReference type="AlphaFoldDB" id="A0AAV2HXS9"/>
<dbReference type="Gene3D" id="1.25.40.20">
    <property type="entry name" value="Ankyrin repeat-containing domain"/>
    <property type="match status" value="2"/>
</dbReference>
<dbReference type="PROSITE" id="PS50088">
    <property type="entry name" value="ANK_REPEAT"/>
    <property type="match status" value="2"/>
</dbReference>
<dbReference type="InterPro" id="IPR002110">
    <property type="entry name" value="Ankyrin_rpt"/>
</dbReference>
<dbReference type="SUPFAM" id="SSF48403">
    <property type="entry name" value="Ankyrin repeat"/>
    <property type="match status" value="1"/>
</dbReference>
<evidence type="ECO:0000256" key="3">
    <source>
        <dbReference type="PROSITE-ProRule" id="PRU00023"/>
    </source>
</evidence>
<evidence type="ECO:0000256" key="1">
    <source>
        <dbReference type="ARBA" id="ARBA00022737"/>
    </source>
</evidence>
<name>A0AAV2HXS9_LYMST</name>
<feature type="repeat" description="ANK" evidence="3">
    <location>
        <begin position="159"/>
        <end position="191"/>
    </location>
</feature>